<dbReference type="SMART" id="SM00320">
    <property type="entry name" value="WD40"/>
    <property type="match status" value="7"/>
</dbReference>
<dbReference type="SUPFAM" id="SSF81383">
    <property type="entry name" value="F-box domain"/>
    <property type="match status" value="1"/>
</dbReference>
<feature type="non-terminal residue" evidence="5">
    <location>
        <position position="1"/>
    </location>
</feature>
<accession>A0A8H7RJH7</accession>
<dbReference type="PROSITE" id="PS50082">
    <property type="entry name" value="WD_REPEATS_2"/>
    <property type="match status" value="5"/>
</dbReference>
<evidence type="ECO:0000256" key="2">
    <source>
        <dbReference type="ARBA" id="ARBA00022737"/>
    </source>
</evidence>
<dbReference type="AlphaFoldDB" id="A0A8H7RJH7"/>
<dbReference type="OrthoDB" id="190105at2759"/>
<dbReference type="InterPro" id="IPR001810">
    <property type="entry name" value="F-box_dom"/>
</dbReference>
<protein>
    <recommendedName>
        <fullName evidence="4">F-box domain-containing protein</fullName>
    </recommendedName>
</protein>
<dbReference type="SMART" id="SM00256">
    <property type="entry name" value="FBOX"/>
    <property type="match status" value="1"/>
</dbReference>
<evidence type="ECO:0000259" key="4">
    <source>
        <dbReference type="PROSITE" id="PS50181"/>
    </source>
</evidence>
<dbReference type="PRINTS" id="PR00320">
    <property type="entry name" value="GPROTEINBRPT"/>
</dbReference>
<dbReference type="SUPFAM" id="SSF50969">
    <property type="entry name" value="YVTN repeat-like/Quinoprotein amine dehydrogenase"/>
    <property type="match status" value="1"/>
</dbReference>
<dbReference type="EMBL" id="JAEPRD010000008">
    <property type="protein sequence ID" value="KAG2211713.1"/>
    <property type="molecule type" value="Genomic_DNA"/>
</dbReference>
<dbReference type="InterPro" id="IPR019775">
    <property type="entry name" value="WD40_repeat_CS"/>
</dbReference>
<dbReference type="PROSITE" id="PS50294">
    <property type="entry name" value="WD_REPEATS_REGION"/>
    <property type="match status" value="4"/>
</dbReference>
<dbReference type="PANTHER" id="PTHR19848:SF8">
    <property type="entry name" value="F-BOX AND WD REPEAT DOMAIN CONTAINING 7"/>
    <property type="match status" value="1"/>
</dbReference>
<organism evidence="5 6">
    <name type="scientific">Mucor saturninus</name>
    <dbReference type="NCBI Taxonomy" id="64648"/>
    <lineage>
        <taxon>Eukaryota</taxon>
        <taxon>Fungi</taxon>
        <taxon>Fungi incertae sedis</taxon>
        <taxon>Mucoromycota</taxon>
        <taxon>Mucoromycotina</taxon>
        <taxon>Mucoromycetes</taxon>
        <taxon>Mucorales</taxon>
        <taxon>Mucorineae</taxon>
        <taxon>Mucoraceae</taxon>
        <taxon>Mucor</taxon>
    </lineage>
</organism>
<dbReference type="PROSITE" id="PS50181">
    <property type="entry name" value="FBOX"/>
    <property type="match status" value="1"/>
</dbReference>
<name>A0A8H7RJH7_9FUNG</name>
<dbReference type="SUPFAM" id="SSF50978">
    <property type="entry name" value="WD40 repeat-like"/>
    <property type="match status" value="1"/>
</dbReference>
<dbReference type="Proteomes" id="UP000603453">
    <property type="component" value="Unassembled WGS sequence"/>
</dbReference>
<dbReference type="PROSITE" id="PS00678">
    <property type="entry name" value="WD_REPEATS_1"/>
    <property type="match status" value="4"/>
</dbReference>
<dbReference type="InterPro" id="IPR036047">
    <property type="entry name" value="F-box-like_dom_sf"/>
</dbReference>
<feature type="domain" description="F-box" evidence="4">
    <location>
        <begin position="135"/>
        <end position="182"/>
    </location>
</feature>
<evidence type="ECO:0000313" key="6">
    <source>
        <dbReference type="Proteomes" id="UP000603453"/>
    </source>
</evidence>
<evidence type="ECO:0000256" key="3">
    <source>
        <dbReference type="PROSITE-ProRule" id="PRU00221"/>
    </source>
</evidence>
<feature type="repeat" description="WD" evidence="3">
    <location>
        <begin position="374"/>
        <end position="413"/>
    </location>
</feature>
<dbReference type="Gene3D" id="2.130.10.10">
    <property type="entry name" value="YVTN repeat-like/Quinoprotein amine dehydrogenase"/>
    <property type="match status" value="1"/>
</dbReference>
<comment type="caution">
    <text evidence="5">The sequence shown here is derived from an EMBL/GenBank/DDBJ whole genome shotgun (WGS) entry which is preliminary data.</text>
</comment>
<dbReference type="InterPro" id="IPR011044">
    <property type="entry name" value="Quino_amine_DH_bsu"/>
</dbReference>
<feature type="repeat" description="WD" evidence="3">
    <location>
        <begin position="456"/>
        <end position="495"/>
    </location>
</feature>
<dbReference type="Pfam" id="PF00400">
    <property type="entry name" value="WD40"/>
    <property type="match status" value="7"/>
</dbReference>
<dbReference type="CDD" id="cd00200">
    <property type="entry name" value="WD40"/>
    <property type="match status" value="1"/>
</dbReference>
<feature type="repeat" description="WD" evidence="3">
    <location>
        <begin position="265"/>
        <end position="304"/>
    </location>
</feature>
<dbReference type="InterPro" id="IPR015943">
    <property type="entry name" value="WD40/YVTN_repeat-like_dom_sf"/>
</dbReference>
<keyword evidence="1 3" id="KW-0853">WD repeat</keyword>
<proteinExistence type="predicted"/>
<sequence length="578" mass="65379">MSDHSIIQITLNSNEGQIDASNHAATIQNYPLLNEPVPSCLTANLQHSSHTIKEKTPKSRIVEEQVMKYMAQDFSTLPDKQQQIVQTIQQLPLLAKEFEKLSPQTQTHTLFRLLKRSSTSTLQFVNSSIMPILKRDFIASLPHELKLQVISHLDIKTLCTASRVSKKWRTLIEGDKNTWHRLLRKDGFELSPPSNKMSFKEYYKRQYTLKSNWKKGKFKRIEFEGHKDYIVTCLQFDEEKIVSGATDSMINIYNTNDPAGPMEQLQGHLGGVWALQYVGNTLVSGSIDRTVRVWNIEKRTCTHIFKGHTSTVRCLQIVEPVMINGRLEPSQPLIVTGSRDFSIRVWNLPNVDEESQETEPYVGEGSNPWFKFLLVGHTNSVRSIAAHGNTLVSGSYDNTVAVWNLETGRMVHRMEGHTSNVYAVVIDPIRQQCMSGSMDSTVYVWDIITGECLHKLDGHSILVGLLGLTPNHLVSAAADKTLRVWDPDTGVCEHVLAGKHGHDGAITCFKHDDEKVISGSEGGLKMWDIKTGRHLYDLVTDVKGVWWVTFDKRRCIVAIRDHEETSFQMLDFGVSNTD</sequence>
<gene>
    <name evidence="5" type="ORF">INT47_008810</name>
</gene>
<feature type="repeat" description="WD" evidence="3">
    <location>
        <begin position="414"/>
        <end position="455"/>
    </location>
</feature>
<evidence type="ECO:0000313" key="5">
    <source>
        <dbReference type="EMBL" id="KAG2211713.1"/>
    </source>
</evidence>
<keyword evidence="6" id="KW-1185">Reference proteome</keyword>
<evidence type="ECO:0000256" key="1">
    <source>
        <dbReference type="ARBA" id="ARBA00022574"/>
    </source>
</evidence>
<feature type="repeat" description="WD" evidence="3">
    <location>
        <begin position="329"/>
        <end position="356"/>
    </location>
</feature>
<dbReference type="InterPro" id="IPR001680">
    <property type="entry name" value="WD40_rpt"/>
</dbReference>
<dbReference type="Gene3D" id="1.20.1280.50">
    <property type="match status" value="1"/>
</dbReference>
<dbReference type="InterPro" id="IPR020472">
    <property type="entry name" value="WD40_PAC1"/>
</dbReference>
<dbReference type="Pfam" id="PF12937">
    <property type="entry name" value="F-box-like"/>
    <property type="match status" value="1"/>
</dbReference>
<keyword evidence="2" id="KW-0677">Repeat</keyword>
<dbReference type="InterPro" id="IPR036322">
    <property type="entry name" value="WD40_repeat_dom_sf"/>
</dbReference>
<reference evidence="5" key="1">
    <citation type="submission" date="2020-12" db="EMBL/GenBank/DDBJ databases">
        <title>Metabolic potential, ecology and presence of endohyphal bacteria is reflected in genomic diversity of Mucoromycotina.</title>
        <authorList>
            <person name="Muszewska A."/>
            <person name="Okrasinska A."/>
            <person name="Steczkiewicz K."/>
            <person name="Drgas O."/>
            <person name="Orlowska M."/>
            <person name="Perlinska-Lenart U."/>
            <person name="Aleksandrzak-Piekarczyk T."/>
            <person name="Szatraj K."/>
            <person name="Zielenkiewicz U."/>
            <person name="Pilsyk S."/>
            <person name="Malc E."/>
            <person name="Mieczkowski P."/>
            <person name="Kruszewska J.S."/>
            <person name="Biernat P."/>
            <person name="Pawlowska J."/>
        </authorList>
    </citation>
    <scope>NUCLEOTIDE SEQUENCE</scope>
    <source>
        <strain evidence="5">WA0000017839</strain>
    </source>
</reference>
<dbReference type="PANTHER" id="PTHR19848">
    <property type="entry name" value="WD40 REPEAT PROTEIN"/>
    <property type="match status" value="1"/>
</dbReference>